<accession>A0A0G0T5T5</accession>
<sequence length="133" mass="14786">MGHGVLFFVLIKYNSTMGSHENPSIITSELIEFKREGISEEDAAAIDGLNLERVQYDDGSVCYFADTPDGRREVEVTVGSLHPVVGYYTGIDESTGMPKMNLFPFPGIDRKHITRSGYPSKASYDFSDIPSRK</sequence>
<organism evidence="1 2">
    <name type="scientific">Candidatus Roizmanbacteria bacterium GW2011_GWB1_40_7</name>
    <dbReference type="NCBI Taxonomy" id="1618482"/>
    <lineage>
        <taxon>Bacteria</taxon>
        <taxon>Candidatus Roizmaniibacteriota</taxon>
    </lineage>
</organism>
<gene>
    <name evidence="1" type="ORF">UU14_C0006G0022</name>
</gene>
<protein>
    <submittedName>
        <fullName evidence="1">Uncharacterized protein</fullName>
    </submittedName>
</protein>
<comment type="caution">
    <text evidence="1">The sequence shown here is derived from an EMBL/GenBank/DDBJ whole genome shotgun (WGS) entry which is preliminary data.</text>
</comment>
<proteinExistence type="predicted"/>
<evidence type="ECO:0000313" key="2">
    <source>
        <dbReference type="Proteomes" id="UP000034664"/>
    </source>
</evidence>
<dbReference type="AlphaFoldDB" id="A0A0G0T5T5"/>
<dbReference type="Proteomes" id="UP000034664">
    <property type="component" value="Unassembled WGS sequence"/>
</dbReference>
<name>A0A0G0T5T5_9BACT</name>
<dbReference type="EMBL" id="LBZM01000006">
    <property type="protein sequence ID" value="KKR72383.1"/>
    <property type="molecule type" value="Genomic_DNA"/>
</dbReference>
<reference evidence="1 2" key="1">
    <citation type="journal article" date="2015" name="Nature">
        <title>rRNA introns, odd ribosomes, and small enigmatic genomes across a large radiation of phyla.</title>
        <authorList>
            <person name="Brown C.T."/>
            <person name="Hug L.A."/>
            <person name="Thomas B.C."/>
            <person name="Sharon I."/>
            <person name="Castelle C.J."/>
            <person name="Singh A."/>
            <person name="Wilkins M.J."/>
            <person name="Williams K.H."/>
            <person name="Banfield J.F."/>
        </authorList>
    </citation>
    <scope>NUCLEOTIDE SEQUENCE [LARGE SCALE GENOMIC DNA]</scope>
</reference>
<evidence type="ECO:0000313" key="1">
    <source>
        <dbReference type="EMBL" id="KKR72383.1"/>
    </source>
</evidence>